<gene>
    <name evidence="3" type="ORF">SAMN05192539_1004322</name>
</gene>
<organism evidence="3 4">
    <name type="scientific">Paraburkholderia diazotrophica</name>
    <dbReference type="NCBI Taxonomy" id="667676"/>
    <lineage>
        <taxon>Bacteria</taxon>
        <taxon>Pseudomonadati</taxon>
        <taxon>Pseudomonadota</taxon>
        <taxon>Betaproteobacteria</taxon>
        <taxon>Burkholderiales</taxon>
        <taxon>Burkholderiaceae</taxon>
        <taxon>Paraburkholderia</taxon>
    </lineage>
</organism>
<dbReference type="CDD" id="cd01072">
    <property type="entry name" value="PBP2_SMa0082_like"/>
    <property type="match status" value="1"/>
</dbReference>
<dbReference type="STRING" id="667676.SAMN05192539_1004322"/>
<keyword evidence="1" id="KW-0732">Signal</keyword>
<evidence type="ECO:0000259" key="2">
    <source>
        <dbReference type="SMART" id="SM00062"/>
    </source>
</evidence>
<dbReference type="Pfam" id="PF00497">
    <property type="entry name" value="SBP_bac_3"/>
    <property type="match status" value="1"/>
</dbReference>
<keyword evidence="4" id="KW-1185">Reference proteome</keyword>
<feature type="domain" description="Solute-binding protein family 3/N-terminal" evidence="2">
    <location>
        <begin position="110"/>
        <end position="329"/>
    </location>
</feature>
<dbReference type="SMART" id="SM00062">
    <property type="entry name" value="PBPb"/>
    <property type="match status" value="1"/>
</dbReference>
<name>A0A1H6UD31_9BURK</name>
<dbReference type="SUPFAM" id="SSF53850">
    <property type="entry name" value="Periplasmic binding protein-like II"/>
    <property type="match status" value="1"/>
</dbReference>
<dbReference type="PANTHER" id="PTHR35936">
    <property type="entry name" value="MEMBRANE-BOUND LYTIC MUREIN TRANSGLYCOSYLASE F"/>
    <property type="match status" value="1"/>
</dbReference>
<dbReference type="Gene3D" id="3.40.190.10">
    <property type="entry name" value="Periplasmic binding protein-like II"/>
    <property type="match status" value="2"/>
</dbReference>
<dbReference type="Proteomes" id="UP000198866">
    <property type="component" value="Unassembled WGS sequence"/>
</dbReference>
<dbReference type="AlphaFoldDB" id="A0A1H6UD31"/>
<protein>
    <submittedName>
        <fullName evidence="3">Amino acid ABC transporter substrate-binding protein, PAAT family</fullName>
    </submittedName>
</protein>
<evidence type="ECO:0000256" key="1">
    <source>
        <dbReference type="ARBA" id="ARBA00022729"/>
    </source>
</evidence>
<evidence type="ECO:0000313" key="4">
    <source>
        <dbReference type="Proteomes" id="UP000198866"/>
    </source>
</evidence>
<accession>A0A1H6UD31</accession>
<sequence>MCFLVVQTHVQSDGKPLRHPYGTCLALAWHSPCCYWRRAMPHIRRHARARKHAKRARQNHTQKTLAIMIQTTAHRPRRAWLAALLLSPLLALAAPVAHADALDNITKAGVLKVAVPEDYPPFGSVGPDLKPQGYDIDTAALLAKSMNVKLELVPVNSANRIPYLQTNKVDLVISSLGKTPEREKVIDFSTAYAPYYQGVFGPADIKASGPADLTGKTVGATRGALEEIALTQMAPNATIKRFEDNNATISAFLSGQVQLIAAGNIVAATILAKNPPRRPEPKFVIKNSPCFVGLNKNEPRLQQKVDAAIAQARHDGTLNAMSKKWFGTALPADL</sequence>
<dbReference type="PANTHER" id="PTHR35936:SF37">
    <property type="entry name" value="AMINO ACID ABC TRANSPORTER SUBSTRATE-BINDING PROTEIN"/>
    <property type="match status" value="1"/>
</dbReference>
<dbReference type="EMBL" id="FNYE01000004">
    <property type="protein sequence ID" value="SEI85752.1"/>
    <property type="molecule type" value="Genomic_DNA"/>
</dbReference>
<dbReference type="InterPro" id="IPR001638">
    <property type="entry name" value="Solute-binding_3/MltF_N"/>
</dbReference>
<evidence type="ECO:0000313" key="3">
    <source>
        <dbReference type="EMBL" id="SEI85752.1"/>
    </source>
</evidence>
<proteinExistence type="predicted"/>
<reference evidence="4" key="1">
    <citation type="submission" date="2016-10" db="EMBL/GenBank/DDBJ databases">
        <authorList>
            <person name="Varghese N."/>
            <person name="Submissions S."/>
        </authorList>
    </citation>
    <scope>NUCLEOTIDE SEQUENCE [LARGE SCALE GENOMIC DNA]</scope>
    <source>
        <strain evidence="4">LMG 26031</strain>
    </source>
</reference>